<dbReference type="CDD" id="cd07246">
    <property type="entry name" value="VOC_like"/>
    <property type="match status" value="1"/>
</dbReference>
<dbReference type="Proteomes" id="UP000268033">
    <property type="component" value="Unassembled WGS sequence"/>
</dbReference>
<dbReference type="InterPro" id="IPR037523">
    <property type="entry name" value="VOC_core"/>
</dbReference>
<feature type="domain" description="VOC" evidence="1">
    <location>
        <begin position="9"/>
        <end position="135"/>
    </location>
</feature>
<name>A0A3N1P301_9GAMM</name>
<evidence type="ECO:0000313" key="2">
    <source>
        <dbReference type="EMBL" id="ROQ22449.1"/>
    </source>
</evidence>
<dbReference type="PROSITE" id="PS51819">
    <property type="entry name" value="VOC"/>
    <property type="match status" value="1"/>
</dbReference>
<dbReference type="STRING" id="584787.GCA_001247655_00999"/>
<evidence type="ECO:0000259" key="1">
    <source>
        <dbReference type="PROSITE" id="PS51819"/>
    </source>
</evidence>
<dbReference type="AlphaFoldDB" id="A0A3N1P301"/>
<dbReference type="InterPro" id="IPR004360">
    <property type="entry name" value="Glyas_Fos-R_dOase_dom"/>
</dbReference>
<organism evidence="2 3">
    <name type="scientific">Gallaecimonas pentaromativorans</name>
    <dbReference type="NCBI Taxonomy" id="584787"/>
    <lineage>
        <taxon>Bacteria</taxon>
        <taxon>Pseudomonadati</taxon>
        <taxon>Pseudomonadota</taxon>
        <taxon>Gammaproteobacteria</taxon>
        <taxon>Enterobacterales</taxon>
        <taxon>Gallaecimonadaceae</taxon>
        <taxon>Gallaecimonas</taxon>
    </lineage>
</organism>
<dbReference type="InterPro" id="IPR029068">
    <property type="entry name" value="Glyas_Bleomycin-R_OHBP_Dase"/>
</dbReference>
<evidence type="ECO:0000313" key="3">
    <source>
        <dbReference type="Proteomes" id="UP000268033"/>
    </source>
</evidence>
<sequence>MSVKPIPDGYHSLTPYLVVNNANDAIAFYQRAFGAELMLRLDIPGTQQVAHAELKFGNSHLMLTEENPQWNSVSPATLGGSPLSLMFYVPDVDAAFARALEAGAVEVMAVQNQFYGDRSGTLKDPFGHIWTLGTHVEDVGLEELGQRMAAMFSAS</sequence>
<dbReference type="Gene3D" id="3.30.720.120">
    <property type="match status" value="1"/>
</dbReference>
<dbReference type="Gene3D" id="3.30.720.110">
    <property type="match status" value="1"/>
</dbReference>
<dbReference type="EMBL" id="RJUL01000010">
    <property type="protein sequence ID" value="ROQ22449.1"/>
    <property type="molecule type" value="Genomic_DNA"/>
</dbReference>
<accession>A0A3N1P301</accession>
<gene>
    <name evidence="2" type="ORF">EDC28_11092</name>
</gene>
<dbReference type="PANTHER" id="PTHR34109">
    <property type="entry name" value="BNAUNNG04460D PROTEIN-RELATED"/>
    <property type="match status" value="1"/>
</dbReference>
<reference evidence="2 3" key="1">
    <citation type="submission" date="2018-11" db="EMBL/GenBank/DDBJ databases">
        <title>Genomic Encyclopedia of Type Strains, Phase IV (KMG-IV): sequencing the most valuable type-strain genomes for metagenomic binning, comparative biology and taxonomic classification.</title>
        <authorList>
            <person name="Goeker M."/>
        </authorList>
    </citation>
    <scope>NUCLEOTIDE SEQUENCE [LARGE SCALE GENOMIC DNA]</scope>
    <source>
        <strain evidence="2 3">DSM 21945</strain>
    </source>
</reference>
<dbReference type="PANTHER" id="PTHR34109:SF1">
    <property type="entry name" value="VOC DOMAIN-CONTAINING PROTEIN"/>
    <property type="match status" value="1"/>
</dbReference>
<comment type="caution">
    <text evidence="2">The sequence shown here is derived from an EMBL/GenBank/DDBJ whole genome shotgun (WGS) entry which is preliminary data.</text>
</comment>
<dbReference type="RefSeq" id="WP_123422376.1">
    <property type="nucleotide sequence ID" value="NZ_JBLXEP010000003.1"/>
</dbReference>
<proteinExistence type="predicted"/>
<protein>
    <submittedName>
        <fullName evidence="2">PhnB protein</fullName>
    </submittedName>
</protein>
<keyword evidence="3" id="KW-1185">Reference proteome</keyword>
<dbReference type="Pfam" id="PF00903">
    <property type="entry name" value="Glyoxalase"/>
    <property type="match status" value="1"/>
</dbReference>
<dbReference type="SUPFAM" id="SSF54593">
    <property type="entry name" value="Glyoxalase/Bleomycin resistance protein/Dihydroxybiphenyl dioxygenase"/>
    <property type="match status" value="1"/>
</dbReference>